<dbReference type="GO" id="GO:0005634">
    <property type="term" value="C:nucleus"/>
    <property type="evidence" value="ECO:0007669"/>
    <property type="project" value="TreeGrafter"/>
</dbReference>
<dbReference type="InterPro" id="IPR001763">
    <property type="entry name" value="Rhodanese-like_dom"/>
</dbReference>
<feature type="compositionally biased region" description="Polar residues" evidence="11">
    <location>
        <begin position="492"/>
        <end position="527"/>
    </location>
</feature>
<dbReference type="EC" id="3.1.3.48" evidence="2 10"/>
<evidence type="ECO:0000256" key="11">
    <source>
        <dbReference type="SAM" id="MobiDB-lite"/>
    </source>
</evidence>
<keyword evidence="5 10" id="KW-0378">Hydrolase</keyword>
<evidence type="ECO:0000256" key="5">
    <source>
        <dbReference type="ARBA" id="ARBA00022801"/>
    </source>
</evidence>
<evidence type="ECO:0000256" key="9">
    <source>
        <dbReference type="ARBA" id="ARBA00067190"/>
    </source>
</evidence>
<accession>A0A0W0CT62</accession>
<dbReference type="AlphaFoldDB" id="A0A0W0CT62"/>
<evidence type="ECO:0000313" key="14">
    <source>
        <dbReference type="Proteomes" id="UP000054886"/>
    </source>
</evidence>
<dbReference type="InterPro" id="IPR036873">
    <property type="entry name" value="Rhodanese-like_dom_sf"/>
</dbReference>
<evidence type="ECO:0000256" key="4">
    <source>
        <dbReference type="ARBA" id="ARBA00022776"/>
    </source>
</evidence>
<evidence type="ECO:0000256" key="7">
    <source>
        <dbReference type="ARBA" id="ARBA00023306"/>
    </source>
</evidence>
<feature type="region of interest" description="Disordered" evidence="11">
    <location>
        <begin position="492"/>
        <end position="533"/>
    </location>
</feature>
<evidence type="ECO:0000313" key="13">
    <source>
        <dbReference type="EMBL" id="KTB00570.1"/>
    </source>
</evidence>
<feature type="region of interest" description="Disordered" evidence="11">
    <location>
        <begin position="1"/>
        <end position="24"/>
    </location>
</feature>
<dbReference type="GO" id="GO:0004725">
    <property type="term" value="F:protein tyrosine phosphatase activity"/>
    <property type="evidence" value="ECO:0007669"/>
    <property type="project" value="UniProtKB-UniRule"/>
</dbReference>
<keyword evidence="3 10" id="KW-0132">Cell division</keyword>
<dbReference type="GO" id="GO:0005737">
    <property type="term" value="C:cytoplasm"/>
    <property type="evidence" value="ECO:0007669"/>
    <property type="project" value="TreeGrafter"/>
</dbReference>
<dbReference type="Gene3D" id="3.40.250.10">
    <property type="entry name" value="Rhodanese-like domain"/>
    <property type="match status" value="1"/>
</dbReference>
<comment type="catalytic activity">
    <reaction evidence="8 10">
        <text>O-phospho-L-tyrosyl-[protein] + H2O = L-tyrosyl-[protein] + phosphate</text>
        <dbReference type="Rhea" id="RHEA:10684"/>
        <dbReference type="Rhea" id="RHEA-COMP:10136"/>
        <dbReference type="Rhea" id="RHEA-COMP:20101"/>
        <dbReference type="ChEBI" id="CHEBI:15377"/>
        <dbReference type="ChEBI" id="CHEBI:43474"/>
        <dbReference type="ChEBI" id="CHEBI:46858"/>
        <dbReference type="ChEBI" id="CHEBI:61978"/>
        <dbReference type="EC" id="3.1.3.48"/>
    </reaction>
</comment>
<evidence type="ECO:0000256" key="8">
    <source>
        <dbReference type="ARBA" id="ARBA00051722"/>
    </source>
</evidence>
<dbReference type="InterPro" id="IPR000751">
    <property type="entry name" value="MPI_Phosphatase"/>
</dbReference>
<sequence>MVNVFRPSDCYSSNTENGKTNHTEAKKNIFKNVQSLFSLKSKIHHSKYESTHKKAQSDIYDQPQLEPASSPFEFTNDTPELYLNIHNTNEPTDNRFSEFPMENSLSKSVNGPRFVQSHDDFDLALKLPDLDNHVSESNFRSSRYDSKSSIDSDTRFLKMDCSQRRNSSTSNSSFSGRVSRSQTIREERRNRSESGRRIKTLYELDQNKHLDISEKVVTLSNNFYQSKLTESQINIFQKEECSNPLFPRISAESLSQIILNNTHQPHYKSYHIIDCRFEYEYQGGHIKNAININSKDDIEKQFLQKYIEMPALLIFHCEFSNQRGPNLASHLRNCDRILNYENYPDLCFPDIVILDGGYEKFYSKFPQLCFPRAYTKMDSVENLHHYEKELDKFRKDKRRVTTRNNSLMKLASISSYHSLVDEDNIPNKEHAPTKSHGKLMFEGLPRPPSVKNHGPLVSRSSASSMSSLGLEAPPKLGLAKYMDVNSFNSVGSSDAESYSSRMSRNNSFSGSVQSGKTCNQSIDSAGTTPWMLE</sequence>
<dbReference type="GO" id="GO:0010971">
    <property type="term" value="P:positive regulation of G2/M transition of mitotic cell cycle"/>
    <property type="evidence" value="ECO:0007669"/>
    <property type="project" value="TreeGrafter"/>
</dbReference>
<dbReference type="VEuPathDB" id="FungiDB:CAGL0F05973g"/>
<dbReference type="EMBL" id="LLZZ01000137">
    <property type="protein sequence ID" value="KTB00570.1"/>
    <property type="molecule type" value="Genomic_DNA"/>
</dbReference>
<keyword evidence="7 10" id="KW-0131">Cell cycle</keyword>
<dbReference type="GO" id="GO:0000086">
    <property type="term" value="P:G2/M transition of mitotic cell cycle"/>
    <property type="evidence" value="ECO:0007669"/>
    <property type="project" value="TreeGrafter"/>
</dbReference>
<feature type="compositionally biased region" description="Basic and acidic residues" evidence="11">
    <location>
        <begin position="183"/>
        <end position="194"/>
    </location>
</feature>
<dbReference type="GO" id="GO:0051301">
    <property type="term" value="P:cell division"/>
    <property type="evidence" value="ECO:0007669"/>
    <property type="project" value="UniProtKB-UniRule"/>
</dbReference>
<evidence type="ECO:0000256" key="1">
    <source>
        <dbReference type="ARBA" id="ARBA00011065"/>
    </source>
</evidence>
<dbReference type="CDD" id="cd01530">
    <property type="entry name" value="Cdc25"/>
    <property type="match status" value="1"/>
</dbReference>
<keyword evidence="4 10" id="KW-0498">Mitosis</keyword>
<evidence type="ECO:0000256" key="2">
    <source>
        <dbReference type="ARBA" id="ARBA00013064"/>
    </source>
</evidence>
<comment type="caution">
    <text evidence="13">The sequence shown here is derived from an EMBL/GenBank/DDBJ whole genome shotgun (WGS) entry which is preliminary data.</text>
</comment>
<gene>
    <name evidence="13" type="ORF">AO440_001351</name>
</gene>
<dbReference type="SMART" id="SM00450">
    <property type="entry name" value="RHOD"/>
    <property type="match status" value="1"/>
</dbReference>
<evidence type="ECO:0000256" key="6">
    <source>
        <dbReference type="ARBA" id="ARBA00022912"/>
    </source>
</evidence>
<dbReference type="Proteomes" id="UP000054886">
    <property type="component" value="Unassembled WGS sequence"/>
</dbReference>
<comment type="similarity">
    <text evidence="1 10">Belongs to the MPI phosphatase family.</text>
</comment>
<dbReference type="GO" id="GO:0110032">
    <property type="term" value="P:positive regulation of G2/MI transition of meiotic cell cycle"/>
    <property type="evidence" value="ECO:0007669"/>
    <property type="project" value="TreeGrafter"/>
</dbReference>
<dbReference type="Pfam" id="PF00581">
    <property type="entry name" value="Rhodanese"/>
    <property type="match status" value="1"/>
</dbReference>
<keyword evidence="6 10" id="KW-0904">Protein phosphatase</keyword>
<feature type="domain" description="Rhodanese" evidence="12">
    <location>
        <begin position="266"/>
        <end position="370"/>
    </location>
</feature>
<dbReference type="VEuPathDB" id="FungiDB:GVI51_F05599"/>
<proteinExistence type="inferred from homology"/>
<protein>
    <recommendedName>
        <fullName evidence="9 10">M-phase inducer phosphatase</fullName>
        <ecNumber evidence="2 10">3.1.3.48</ecNumber>
    </recommendedName>
</protein>
<evidence type="ECO:0000256" key="3">
    <source>
        <dbReference type="ARBA" id="ARBA00022618"/>
    </source>
</evidence>
<reference evidence="13 14" key="1">
    <citation type="submission" date="2015-10" db="EMBL/GenBank/DDBJ databases">
        <title>Draft genomes sequences of Candida glabrata isolates 1A, 1B, 2A, 2B, 3A and 3B.</title>
        <authorList>
            <person name="Haavelsrud O.E."/>
            <person name="Gaustad P."/>
        </authorList>
    </citation>
    <scope>NUCLEOTIDE SEQUENCE [LARGE SCALE GENOMIC DNA]</scope>
    <source>
        <strain evidence="13">910700640</strain>
    </source>
</reference>
<feature type="compositionally biased region" description="Low complexity" evidence="11">
    <location>
        <begin position="458"/>
        <end position="467"/>
    </location>
</feature>
<dbReference type="PRINTS" id="PR00716">
    <property type="entry name" value="MPIPHPHTASE"/>
</dbReference>
<dbReference type="PROSITE" id="PS50206">
    <property type="entry name" value="RHODANESE_3"/>
    <property type="match status" value="1"/>
</dbReference>
<organism evidence="13 14">
    <name type="scientific">Candida glabrata</name>
    <name type="common">Yeast</name>
    <name type="synonym">Torulopsis glabrata</name>
    <dbReference type="NCBI Taxonomy" id="5478"/>
    <lineage>
        <taxon>Eukaryota</taxon>
        <taxon>Fungi</taxon>
        <taxon>Dikarya</taxon>
        <taxon>Ascomycota</taxon>
        <taxon>Saccharomycotina</taxon>
        <taxon>Saccharomycetes</taxon>
        <taxon>Saccharomycetales</taxon>
        <taxon>Saccharomycetaceae</taxon>
        <taxon>Nakaseomyces</taxon>
    </lineage>
</organism>
<dbReference type="SUPFAM" id="SSF52821">
    <property type="entry name" value="Rhodanese/Cell cycle control phosphatase"/>
    <property type="match status" value="1"/>
</dbReference>
<feature type="region of interest" description="Disordered" evidence="11">
    <location>
        <begin position="156"/>
        <end position="194"/>
    </location>
</feature>
<dbReference type="VEuPathDB" id="FungiDB:GWK60_F05577"/>
<comment type="function">
    <text evidence="10">Tyrosine protein phosphatase which functions as a dosage-dependent inducer of mitotic progression.</text>
</comment>
<name>A0A0W0CT62_CANGB</name>
<dbReference type="VEuPathDB" id="FungiDB:B1J91_F05973g"/>
<evidence type="ECO:0000256" key="10">
    <source>
        <dbReference type="RuleBase" id="RU368028"/>
    </source>
</evidence>
<dbReference type="PANTHER" id="PTHR10828">
    <property type="entry name" value="M-PHASE INDUCER PHOSPHATASE DUAL SPECIFICITY PHOSPHATASE CDC25"/>
    <property type="match status" value="1"/>
</dbReference>
<feature type="compositionally biased region" description="Low complexity" evidence="11">
    <location>
        <begin position="164"/>
        <end position="182"/>
    </location>
</feature>
<evidence type="ECO:0000259" key="12">
    <source>
        <dbReference type="PROSITE" id="PS50206"/>
    </source>
</evidence>
<feature type="region of interest" description="Disordered" evidence="11">
    <location>
        <begin position="423"/>
        <end position="469"/>
    </location>
</feature>
<dbReference type="PANTHER" id="PTHR10828:SF17">
    <property type="entry name" value="PROTEIN-TYROSINE-PHOSPHATASE"/>
    <property type="match status" value="1"/>
</dbReference>
<dbReference type="FunFam" id="3.40.250.10:FF:000021">
    <property type="entry name" value="M-phase inducer phosphatase cdc-25.2"/>
    <property type="match status" value="1"/>
</dbReference>